<dbReference type="RefSeq" id="WP_187219929.1">
    <property type="nucleotide sequence ID" value="NZ_JABVED010000004.1"/>
</dbReference>
<gene>
    <name evidence="2" type="ORF">GPZ80_09535</name>
</gene>
<proteinExistence type="predicted"/>
<dbReference type="Proteomes" id="UP000734823">
    <property type="component" value="Unassembled WGS sequence"/>
</dbReference>
<dbReference type="EMBL" id="JABVED010000004">
    <property type="protein sequence ID" value="MBC6447410.1"/>
    <property type="molecule type" value="Genomic_DNA"/>
</dbReference>
<reference evidence="2 3" key="1">
    <citation type="submission" date="2020-06" db="EMBL/GenBank/DDBJ databases">
        <title>Actinokineospora xiongansis sp. nov., isolated from soil of Baiyangdian.</title>
        <authorList>
            <person name="Zhang X."/>
        </authorList>
    </citation>
    <scope>NUCLEOTIDE SEQUENCE [LARGE SCALE GENOMIC DNA]</scope>
    <source>
        <strain evidence="2 3">HBU206404</strain>
    </source>
</reference>
<accession>A0ABR7L3Z2</accession>
<evidence type="ECO:0000259" key="1">
    <source>
        <dbReference type="Pfam" id="PF13480"/>
    </source>
</evidence>
<evidence type="ECO:0000313" key="2">
    <source>
        <dbReference type="EMBL" id="MBC6447410.1"/>
    </source>
</evidence>
<organism evidence="2 3">
    <name type="scientific">Actinokineospora xionganensis</name>
    <dbReference type="NCBI Taxonomy" id="2684470"/>
    <lineage>
        <taxon>Bacteria</taxon>
        <taxon>Bacillati</taxon>
        <taxon>Actinomycetota</taxon>
        <taxon>Actinomycetes</taxon>
        <taxon>Pseudonocardiales</taxon>
        <taxon>Pseudonocardiaceae</taxon>
        <taxon>Actinokineospora</taxon>
    </lineage>
</organism>
<dbReference type="SUPFAM" id="SSF55729">
    <property type="entry name" value="Acyl-CoA N-acyltransferases (Nat)"/>
    <property type="match status" value="1"/>
</dbReference>
<keyword evidence="3" id="KW-1185">Reference proteome</keyword>
<protein>
    <submittedName>
        <fullName evidence="2">GNAT family N-acetyltransferase</fullName>
    </submittedName>
</protein>
<evidence type="ECO:0000313" key="3">
    <source>
        <dbReference type="Proteomes" id="UP000734823"/>
    </source>
</evidence>
<dbReference type="InterPro" id="IPR016181">
    <property type="entry name" value="Acyl_CoA_acyltransferase"/>
</dbReference>
<dbReference type="InterPro" id="IPR038740">
    <property type="entry name" value="BioF2-like_GNAT_dom"/>
</dbReference>
<comment type="caution">
    <text evidence="2">The sequence shown here is derived from an EMBL/GenBank/DDBJ whole genome shotgun (WGS) entry which is preliminary data.</text>
</comment>
<feature type="domain" description="BioF2-like acetyltransferase" evidence="1">
    <location>
        <begin position="187"/>
        <end position="326"/>
    </location>
</feature>
<sequence>MKLTIDTVDDVPAELLSGQWRYSAASLAPRRLCTTAADARWATRWTVARSAGQAVGIVSSHQPRAERFINDAYDLGAMSDSLGREAPADPRRWVFVGGCRDFTAGVVTGAGLSDEDSAEVRSALAAHVFTEAEAAGDYPVALHVRASEVAAFTAGLTGGHRACELSDTAHLALTGSTVDDYVAALPKSQRERFRRDRRKFDALGYTAGFEPAGDVVAEAAPMICAVKEKYGVVEHPRLVAYRLKEWAAAFGPENCHASVVRDSDGRLLAVSFLTVQGDILEGYEIGMADDVAGREFAYLQAMIYAPIGFGYANACRTIDLGLDSSDVKQRRGATITKTWAISLS</sequence>
<name>A0ABR7L3Z2_9PSEU</name>
<dbReference type="Pfam" id="PF13480">
    <property type="entry name" value="Acetyltransf_6"/>
    <property type="match status" value="1"/>
</dbReference>